<dbReference type="Gene3D" id="3.30.565.10">
    <property type="entry name" value="Histidine kinase-like ATPase, C-terminal domain"/>
    <property type="match status" value="1"/>
</dbReference>
<evidence type="ECO:0000256" key="3">
    <source>
        <dbReference type="ARBA" id="ARBA00022553"/>
    </source>
</evidence>
<evidence type="ECO:0000313" key="12">
    <source>
        <dbReference type="Proteomes" id="UP001524460"/>
    </source>
</evidence>
<evidence type="ECO:0000256" key="4">
    <source>
        <dbReference type="ARBA" id="ARBA00022679"/>
    </source>
</evidence>
<dbReference type="InterPro" id="IPR004358">
    <property type="entry name" value="Sig_transdc_His_kin-like_C"/>
</dbReference>
<keyword evidence="8" id="KW-0902">Two-component regulatory system</keyword>
<evidence type="ECO:0000256" key="6">
    <source>
        <dbReference type="ARBA" id="ARBA00022777"/>
    </source>
</evidence>
<dbReference type="RefSeq" id="WP_255042548.1">
    <property type="nucleotide sequence ID" value="NZ_JANEYT010000021.1"/>
</dbReference>
<accession>A0ABT1N4E0</accession>
<protein>
    <recommendedName>
        <fullName evidence="2">histidine kinase</fullName>
        <ecNumber evidence="2">2.7.13.3</ecNumber>
    </recommendedName>
</protein>
<dbReference type="EC" id="2.7.13.3" evidence="2"/>
<feature type="domain" description="Histidine kinase" evidence="9">
    <location>
        <begin position="287"/>
        <end position="500"/>
    </location>
</feature>
<keyword evidence="3" id="KW-0597">Phosphoprotein</keyword>
<dbReference type="InterPro" id="IPR003594">
    <property type="entry name" value="HATPase_dom"/>
</dbReference>
<dbReference type="EMBL" id="JANEYT010000021">
    <property type="protein sequence ID" value="MCQ1058586.1"/>
    <property type="molecule type" value="Genomic_DNA"/>
</dbReference>
<evidence type="ECO:0000259" key="10">
    <source>
        <dbReference type="PROSITE" id="PS50112"/>
    </source>
</evidence>
<evidence type="ECO:0000256" key="1">
    <source>
        <dbReference type="ARBA" id="ARBA00000085"/>
    </source>
</evidence>
<comment type="catalytic activity">
    <reaction evidence="1">
        <text>ATP + protein L-histidine = ADP + protein N-phospho-L-histidine.</text>
        <dbReference type="EC" id="2.7.13.3"/>
    </reaction>
</comment>
<gene>
    <name evidence="11" type="primary">nifL</name>
    <name evidence="11" type="ORF">NHN17_10985</name>
</gene>
<dbReference type="Pfam" id="PF13426">
    <property type="entry name" value="PAS_9"/>
    <property type="match status" value="1"/>
</dbReference>
<dbReference type="CDD" id="cd00130">
    <property type="entry name" value="PAS"/>
    <property type="match status" value="1"/>
</dbReference>
<keyword evidence="4" id="KW-0808">Transferase</keyword>
<dbReference type="InterPro" id="IPR036890">
    <property type="entry name" value="HATPase_C_sf"/>
</dbReference>
<name>A0ABT1N4E0_9GAMM</name>
<dbReference type="PROSITE" id="PS50112">
    <property type="entry name" value="PAS"/>
    <property type="match status" value="1"/>
</dbReference>
<dbReference type="InterPro" id="IPR035965">
    <property type="entry name" value="PAS-like_dom_sf"/>
</dbReference>
<dbReference type="SMART" id="SM00091">
    <property type="entry name" value="PAS"/>
    <property type="match status" value="1"/>
</dbReference>
<reference evidence="11 12" key="1">
    <citation type="submission" date="2022-07" db="EMBL/GenBank/DDBJ databases">
        <title>Photobacterium pectinilyticum sp. nov., a marine bacterium isolated from surface seawater of Qingdao offshore.</title>
        <authorList>
            <person name="Wang X."/>
        </authorList>
    </citation>
    <scope>NUCLEOTIDE SEQUENCE [LARGE SCALE GENOMIC DNA]</scope>
    <source>
        <strain evidence="11 12">ZSDE20</strain>
    </source>
</reference>
<sequence>MSITLNKIDDVLDIKEYQTILSTIPSAISITDSNGNIVYVNHSFETITGYKSNQLVGKPSSILSYKKTPKSVYFDLWKTINDGRTWEGELLNKRADNSIYIAEIKITPLPSNNGFFSIHQDVTDRNQTTISHSNQESTLETIFNSLPIPAVIIGNKKQVLGSNRKYNQLSLQYQATLLETICKQIKTVTGVKSLTDLPCSPHAHQLEVDMPILQGESRTLECIFSKLSISDTSVENYFNHHALHQICIVIYDRTREKKLLNDKRLNTLNLMLSESKHVHSLQEVLMAAIHQLQGPMNMIDSAVKILKQTNHSCSGLNAMSEATQAGFQALDNIQLAIPERPYEAFQLVNINQLIHDAVEVNAKALLNDSINCHLEFTGTLRPIEGKPARLLLAICQIIENAIDAINRSGNSERTITITTLPSHHEVIIQIADSGNGVPKHLTTKIFEPFYSHKPTHHEGSRGIGLAIVQQVINDHAATLNVHKSAALNGACIEILLPISHGGK</sequence>
<evidence type="ECO:0000256" key="5">
    <source>
        <dbReference type="ARBA" id="ARBA00022741"/>
    </source>
</evidence>
<dbReference type="InterPro" id="IPR000014">
    <property type="entry name" value="PAS"/>
</dbReference>
<keyword evidence="7" id="KW-0067">ATP-binding</keyword>
<evidence type="ECO:0000256" key="8">
    <source>
        <dbReference type="ARBA" id="ARBA00023012"/>
    </source>
</evidence>
<dbReference type="PANTHER" id="PTHR43065">
    <property type="entry name" value="SENSOR HISTIDINE KINASE"/>
    <property type="match status" value="1"/>
</dbReference>
<keyword evidence="5" id="KW-0547">Nucleotide-binding</keyword>
<evidence type="ECO:0000256" key="7">
    <source>
        <dbReference type="ARBA" id="ARBA00022840"/>
    </source>
</evidence>
<keyword evidence="12" id="KW-1185">Reference proteome</keyword>
<dbReference type="PROSITE" id="PS50109">
    <property type="entry name" value="HIS_KIN"/>
    <property type="match status" value="1"/>
</dbReference>
<dbReference type="NCBIfam" id="TIGR02938">
    <property type="entry name" value="nifL_nitrog"/>
    <property type="match status" value="1"/>
</dbReference>
<dbReference type="SUPFAM" id="SSF55874">
    <property type="entry name" value="ATPase domain of HSP90 chaperone/DNA topoisomerase II/histidine kinase"/>
    <property type="match status" value="1"/>
</dbReference>
<evidence type="ECO:0000256" key="2">
    <source>
        <dbReference type="ARBA" id="ARBA00012438"/>
    </source>
</evidence>
<dbReference type="Pfam" id="PF02518">
    <property type="entry name" value="HATPase_c"/>
    <property type="match status" value="1"/>
</dbReference>
<dbReference type="PANTHER" id="PTHR43065:SF10">
    <property type="entry name" value="PEROXIDE STRESS-ACTIVATED HISTIDINE KINASE MAK3"/>
    <property type="match status" value="1"/>
</dbReference>
<feature type="domain" description="PAS" evidence="10">
    <location>
        <begin position="13"/>
        <end position="58"/>
    </location>
</feature>
<dbReference type="Proteomes" id="UP001524460">
    <property type="component" value="Unassembled WGS sequence"/>
</dbReference>
<dbReference type="InterPro" id="IPR014285">
    <property type="entry name" value="N_fixation_neg-reg_NifL"/>
</dbReference>
<dbReference type="NCBIfam" id="TIGR00229">
    <property type="entry name" value="sensory_box"/>
    <property type="match status" value="1"/>
</dbReference>
<dbReference type="Gene3D" id="3.30.450.20">
    <property type="entry name" value="PAS domain"/>
    <property type="match status" value="1"/>
</dbReference>
<comment type="caution">
    <text evidence="11">The sequence shown here is derived from an EMBL/GenBank/DDBJ whole genome shotgun (WGS) entry which is preliminary data.</text>
</comment>
<dbReference type="InterPro" id="IPR005467">
    <property type="entry name" value="His_kinase_dom"/>
</dbReference>
<keyword evidence="6" id="KW-0418">Kinase</keyword>
<evidence type="ECO:0000259" key="9">
    <source>
        <dbReference type="PROSITE" id="PS50109"/>
    </source>
</evidence>
<dbReference type="SUPFAM" id="SSF55785">
    <property type="entry name" value="PYP-like sensor domain (PAS domain)"/>
    <property type="match status" value="1"/>
</dbReference>
<organism evidence="11 12">
    <name type="scientific">Photobacterium pectinilyticum</name>
    <dbReference type="NCBI Taxonomy" id="2906793"/>
    <lineage>
        <taxon>Bacteria</taxon>
        <taxon>Pseudomonadati</taxon>
        <taxon>Pseudomonadota</taxon>
        <taxon>Gammaproteobacteria</taxon>
        <taxon>Vibrionales</taxon>
        <taxon>Vibrionaceae</taxon>
        <taxon>Photobacterium</taxon>
    </lineage>
</organism>
<proteinExistence type="predicted"/>
<dbReference type="SMART" id="SM00387">
    <property type="entry name" value="HATPase_c"/>
    <property type="match status" value="1"/>
</dbReference>
<dbReference type="PRINTS" id="PR00344">
    <property type="entry name" value="BCTRLSENSOR"/>
</dbReference>
<dbReference type="CDD" id="cd00075">
    <property type="entry name" value="HATPase"/>
    <property type="match status" value="1"/>
</dbReference>
<evidence type="ECO:0000313" key="11">
    <source>
        <dbReference type="EMBL" id="MCQ1058586.1"/>
    </source>
</evidence>